<keyword evidence="3" id="KW-0067">ATP-binding</keyword>
<dbReference type="SUPFAM" id="SSF100920">
    <property type="entry name" value="Heat shock protein 70kD (HSP70), peptide-binding domain"/>
    <property type="match status" value="1"/>
</dbReference>
<evidence type="ECO:0000313" key="4">
    <source>
        <dbReference type="Proteomes" id="UP000887540"/>
    </source>
</evidence>
<accession>A0A914D8Z8</accession>
<dbReference type="InterPro" id="IPR029048">
    <property type="entry name" value="HSP70_C_sf"/>
</dbReference>
<evidence type="ECO:0000313" key="5">
    <source>
        <dbReference type="WBParaSite" id="ACRNAN_scaffold2105.g21427.t1"/>
    </source>
</evidence>
<dbReference type="InterPro" id="IPR043129">
    <property type="entry name" value="ATPase_NBD"/>
</dbReference>
<name>A0A914D8Z8_9BILA</name>
<sequence>MSEEEIIVGIDLGTTNSCVGIWHNGSVKILANSDEEVSAEVLKKMKDTAERFTSTEVKKAIITVPAYFNQAQKQATIKAAELAGLEVPELITEPAAAAYAYGFDRQQFDNINLLVVDLGGGTFDVVVVKVNQGLFTVTAISDEAVAYGAAICAAQRNKAKLHEVPKINLQEATPLAYGTDLAGGLFGVVIPKNSTIPIEKSVKRTTIYNNQTSMHFSIFEGVRKFVRDNNHLGSLVFDGITPGPATTQIVTLTFKLDANGILTVIAEHNDKKAELEIDFKDGSMAMEGLNQVLGHVQLYEDEDVSARRVKAKTNLSITLERLRAIAEHENLENDQKVAFISKCNQISGWLDANTFASEEELKEKLVELQQFVKGHPQIKLDLNLD</sequence>
<dbReference type="SUPFAM" id="SSF100934">
    <property type="entry name" value="Heat shock protein 70kD (HSP70), C-terminal subdomain"/>
    <property type="match status" value="1"/>
</dbReference>
<dbReference type="InterPro" id="IPR018181">
    <property type="entry name" value="Heat_shock_70_CS"/>
</dbReference>
<dbReference type="GO" id="GO:0005524">
    <property type="term" value="F:ATP binding"/>
    <property type="evidence" value="ECO:0007669"/>
    <property type="project" value="UniProtKB-KW"/>
</dbReference>
<evidence type="ECO:0000256" key="1">
    <source>
        <dbReference type="ARBA" id="ARBA00007381"/>
    </source>
</evidence>
<protein>
    <submittedName>
        <fullName evidence="5">Heat shock protein 70</fullName>
    </submittedName>
</protein>
<dbReference type="GO" id="GO:0006950">
    <property type="term" value="P:response to stress"/>
    <property type="evidence" value="ECO:0007669"/>
    <property type="project" value="UniProtKB-ARBA"/>
</dbReference>
<dbReference type="PROSITE" id="PS00297">
    <property type="entry name" value="HSP70_1"/>
    <property type="match status" value="1"/>
</dbReference>
<dbReference type="PANTHER" id="PTHR19375">
    <property type="entry name" value="HEAT SHOCK PROTEIN 70KDA"/>
    <property type="match status" value="1"/>
</dbReference>
<dbReference type="Proteomes" id="UP000887540">
    <property type="component" value="Unplaced"/>
</dbReference>
<dbReference type="GO" id="GO:0140662">
    <property type="term" value="F:ATP-dependent protein folding chaperone"/>
    <property type="evidence" value="ECO:0007669"/>
    <property type="project" value="InterPro"/>
</dbReference>
<dbReference type="FunFam" id="3.30.420.40:FF:000028">
    <property type="entry name" value="heat shock 70 kDa protein-like"/>
    <property type="match status" value="1"/>
</dbReference>
<proteinExistence type="inferred from homology"/>
<organism evidence="4 5">
    <name type="scientific">Acrobeloides nanus</name>
    <dbReference type="NCBI Taxonomy" id="290746"/>
    <lineage>
        <taxon>Eukaryota</taxon>
        <taxon>Metazoa</taxon>
        <taxon>Ecdysozoa</taxon>
        <taxon>Nematoda</taxon>
        <taxon>Chromadorea</taxon>
        <taxon>Rhabditida</taxon>
        <taxon>Tylenchina</taxon>
        <taxon>Cephalobomorpha</taxon>
        <taxon>Cephaloboidea</taxon>
        <taxon>Cephalobidae</taxon>
        <taxon>Acrobeloides</taxon>
    </lineage>
</organism>
<dbReference type="Pfam" id="PF00012">
    <property type="entry name" value="HSP70"/>
    <property type="match status" value="3"/>
</dbReference>
<dbReference type="InterPro" id="IPR029047">
    <property type="entry name" value="HSP70_peptide-bd_sf"/>
</dbReference>
<evidence type="ECO:0000256" key="3">
    <source>
        <dbReference type="ARBA" id="ARBA00022840"/>
    </source>
</evidence>
<dbReference type="AlphaFoldDB" id="A0A914D8Z8"/>
<dbReference type="Gene3D" id="1.20.1270.10">
    <property type="match status" value="1"/>
</dbReference>
<reference evidence="5" key="1">
    <citation type="submission" date="2022-11" db="UniProtKB">
        <authorList>
            <consortium name="WormBaseParasite"/>
        </authorList>
    </citation>
    <scope>IDENTIFICATION</scope>
</reference>
<evidence type="ECO:0000256" key="2">
    <source>
        <dbReference type="ARBA" id="ARBA00022741"/>
    </source>
</evidence>
<dbReference type="Gene3D" id="3.30.420.40">
    <property type="match status" value="3"/>
</dbReference>
<dbReference type="SUPFAM" id="SSF53067">
    <property type="entry name" value="Actin-like ATPase domain"/>
    <property type="match status" value="2"/>
</dbReference>
<dbReference type="Gene3D" id="2.60.34.10">
    <property type="entry name" value="Substrate Binding Domain Of DNAk, Chain A, domain 1"/>
    <property type="match status" value="1"/>
</dbReference>
<keyword evidence="2" id="KW-0547">Nucleotide-binding</keyword>
<dbReference type="WBParaSite" id="ACRNAN_scaffold2105.g21427.t1">
    <property type="protein sequence ID" value="ACRNAN_scaffold2105.g21427.t1"/>
    <property type="gene ID" value="ACRNAN_scaffold2105.g21427"/>
</dbReference>
<dbReference type="InterPro" id="IPR013126">
    <property type="entry name" value="Hsp_70_fam"/>
</dbReference>
<comment type="similarity">
    <text evidence="1">Belongs to the heat shock protein 70 family.</text>
</comment>
<keyword evidence="4" id="KW-1185">Reference proteome</keyword>